<name>A0AAD5WUJ9_9PEZI</name>
<gene>
    <name evidence="1" type="ORF">MKZ38_003718</name>
</gene>
<evidence type="ECO:0000313" key="2">
    <source>
        <dbReference type="Proteomes" id="UP001201980"/>
    </source>
</evidence>
<organism evidence="1 2">
    <name type="scientific">Zalerion maritima</name>
    <dbReference type="NCBI Taxonomy" id="339359"/>
    <lineage>
        <taxon>Eukaryota</taxon>
        <taxon>Fungi</taxon>
        <taxon>Dikarya</taxon>
        <taxon>Ascomycota</taxon>
        <taxon>Pezizomycotina</taxon>
        <taxon>Sordariomycetes</taxon>
        <taxon>Lulworthiomycetidae</taxon>
        <taxon>Lulworthiales</taxon>
        <taxon>Lulworthiaceae</taxon>
        <taxon>Zalerion</taxon>
    </lineage>
</organism>
<evidence type="ECO:0000313" key="1">
    <source>
        <dbReference type="EMBL" id="KAJ2905930.1"/>
    </source>
</evidence>
<protein>
    <submittedName>
        <fullName evidence="1">Uncharacterized protein</fullName>
    </submittedName>
</protein>
<dbReference type="AlphaFoldDB" id="A0AAD5WUJ9"/>
<reference evidence="1" key="1">
    <citation type="submission" date="2022-07" db="EMBL/GenBank/DDBJ databases">
        <title>Draft genome sequence of Zalerion maritima ATCC 34329, a (micro)plastics degrading marine fungus.</title>
        <authorList>
            <person name="Paco A."/>
            <person name="Goncalves M.F.M."/>
            <person name="Rocha-Santos T.A.P."/>
            <person name="Alves A."/>
        </authorList>
    </citation>
    <scope>NUCLEOTIDE SEQUENCE</scope>
    <source>
        <strain evidence="1">ATCC 34329</strain>
    </source>
</reference>
<comment type="caution">
    <text evidence="1">The sequence shown here is derived from an EMBL/GenBank/DDBJ whole genome shotgun (WGS) entry which is preliminary data.</text>
</comment>
<dbReference type="EMBL" id="JAKWBI020000021">
    <property type="protein sequence ID" value="KAJ2905930.1"/>
    <property type="molecule type" value="Genomic_DNA"/>
</dbReference>
<keyword evidence="2" id="KW-1185">Reference proteome</keyword>
<dbReference type="Proteomes" id="UP001201980">
    <property type="component" value="Unassembled WGS sequence"/>
</dbReference>
<accession>A0AAD5WUJ9</accession>
<proteinExistence type="predicted"/>
<sequence>MPSHRDFFVLKTLHLPSRLGLSNNAQVLLLAYDEYRRGLIDSAELGRQVRLSPNKRQAITNTIAKCASYMRRKPEEVKNCIDILQTCTEILSIAGEVVGRPRYPVYNKKSSTCHCTKHEKPSWYNSHKFLNLGIASTSKAMNEEVMKFFYKNYRVDFSCTCEMLTMLDSNKELRENIRSVRVYWVGKVADTAFIKLAECPELRKLTLLISRSTTNKLNKREEELAEYFSSRRSTRVTEALGLDELLTIRGLTDVDVQHVSLKVSERRSDDEKASLTALLVSRLMQPRV</sequence>